<dbReference type="InterPro" id="IPR050765">
    <property type="entry name" value="Riboflavin_Biosynth_HTPR"/>
</dbReference>
<dbReference type="GO" id="GO:0008703">
    <property type="term" value="F:5-amino-6-(5-phosphoribosylamino)uracil reductase activity"/>
    <property type="evidence" value="ECO:0007669"/>
    <property type="project" value="InterPro"/>
</dbReference>
<protein>
    <recommendedName>
        <fullName evidence="1">Bacterial bifunctional deaminase-reductase C-terminal domain-containing protein</fullName>
    </recommendedName>
</protein>
<proteinExistence type="predicted"/>
<sequence length="172" mass="19231">MNTSPIIIAVAAVTIDGKIALHAGHSTDWTSSEDKDFLHGLLDKSDVIVVGNNTYKVAQKPLAKRNCVVFTHSVRTTARQHDNLLFCNPSGVDIRTILSPYKTVAVLGGTQTYTYFLENDLLNELYLTIEPLVFGRGLNIFESMTAKEVKFHLFSVKKLNRKGSILLYYRIV</sequence>
<dbReference type="GO" id="GO:0009231">
    <property type="term" value="P:riboflavin biosynthetic process"/>
    <property type="evidence" value="ECO:0007669"/>
    <property type="project" value="InterPro"/>
</dbReference>
<evidence type="ECO:0000313" key="3">
    <source>
        <dbReference type="Proteomes" id="UP000176846"/>
    </source>
</evidence>
<dbReference type="AlphaFoldDB" id="A0A1F7UW21"/>
<dbReference type="Pfam" id="PF01872">
    <property type="entry name" value="RibD_C"/>
    <property type="match status" value="1"/>
</dbReference>
<reference evidence="2 3" key="1">
    <citation type="journal article" date="2016" name="Nat. Commun.">
        <title>Thousands of microbial genomes shed light on interconnected biogeochemical processes in an aquifer system.</title>
        <authorList>
            <person name="Anantharaman K."/>
            <person name="Brown C.T."/>
            <person name="Hug L.A."/>
            <person name="Sharon I."/>
            <person name="Castelle C.J."/>
            <person name="Probst A.J."/>
            <person name="Thomas B.C."/>
            <person name="Singh A."/>
            <person name="Wilkins M.J."/>
            <person name="Karaoz U."/>
            <person name="Brodie E.L."/>
            <person name="Williams K.H."/>
            <person name="Hubbard S.S."/>
            <person name="Banfield J.F."/>
        </authorList>
    </citation>
    <scope>NUCLEOTIDE SEQUENCE [LARGE SCALE GENOMIC DNA]</scope>
</reference>
<dbReference type="Gene3D" id="3.40.430.10">
    <property type="entry name" value="Dihydrofolate Reductase, subunit A"/>
    <property type="match status" value="1"/>
</dbReference>
<dbReference type="EMBL" id="MGEK01000021">
    <property type="protein sequence ID" value="OGL82456.1"/>
    <property type="molecule type" value="Genomic_DNA"/>
</dbReference>
<organism evidence="2 3">
    <name type="scientific">Candidatus Uhrbacteria bacterium RIFCSPLOWO2_01_FULL_47_25</name>
    <dbReference type="NCBI Taxonomy" id="1802402"/>
    <lineage>
        <taxon>Bacteria</taxon>
        <taxon>Candidatus Uhriibacteriota</taxon>
    </lineage>
</organism>
<evidence type="ECO:0000313" key="2">
    <source>
        <dbReference type="EMBL" id="OGL82456.1"/>
    </source>
</evidence>
<comment type="caution">
    <text evidence="2">The sequence shown here is derived from an EMBL/GenBank/DDBJ whole genome shotgun (WGS) entry which is preliminary data.</text>
</comment>
<dbReference type="SUPFAM" id="SSF53597">
    <property type="entry name" value="Dihydrofolate reductase-like"/>
    <property type="match status" value="1"/>
</dbReference>
<accession>A0A1F7UW21</accession>
<dbReference type="InterPro" id="IPR002734">
    <property type="entry name" value="RibDG_C"/>
</dbReference>
<gene>
    <name evidence="2" type="ORF">A2936_02005</name>
</gene>
<dbReference type="PANTHER" id="PTHR38011">
    <property type="entry name" value="DIHYDROFOLATE REDUCTASE FAMILY PROTEIN (AFU_ORTHOLOGUE AFUA_8G06820)"/>
    <property type="match status" value="1"/>
</dbReference>
<name>A0A1F7UW21_9BACT</name>
<evidence type="ECO:0000259" key="1">
    <source>
        <dbReference type="Pfam" id="PF01872"/>
    </source>
</evidence>
<feature type="domain" description="Bacterial bifunctional deaminase-reductase C-terminal" evidence="1">
    <location>
        <begin position="5"/>
        <end position="159"/>
    </location>
</feature>
<dbReference type="Proteomes" id="UP000176846">
    <property type="component" value="Unassembled WGS sequence"/>
</dbReference>
<dbReference type="InterPro" id="IPR024072">
    <property type="entry name" value="DHFR-like_dom_sf"/>
</dbReference>